<dbReference type="InterPro" id="IPR001763">
    <property type="entry name" value="Rhodanese-like_dom"/>
</dbReference>
<dbReference type="PANTHER" id="PTHR43031:SF16">
    <property type="entry name" value="OXIDOREDUCTASE"/>
    <property type="match status" value="1"/>
</dbReference>
<dbReference type="Gene3D" id="3.40.250.10">
    <property type="entry name" value="Rhodanese-like domain"/>
    <property type="match status" value="1"/>
</dbReference>
<dbReference type="Pfam" id="PF00581">
    <property type="entry name" value="Rhodanese"/>
    <property type="match status" value="1"/>
</dbReference>
<dbReference type="SMART" id="SM00450">
    <property type="entry name" value="RHOD"/>
    <property type="match status" value="1"/>
</dbReference>
<feature type="domain" description="Rhodanese" evidence="1">
    <location>
        <begin position="53"/>
        <end position="142"/>
    </location>
</feature>
<gene>
    <name evidence="2" type="ORF">SAMN06269173_101495</name>
</gene>
<dbReference type="InterPro" id="IPR050229">
    <property type="entry name" value="GlpE_sulfurtransferase"/>
</dbReference>
<name>A0A238VDP2_9BACT</name>
<dbReference type="AlphaFoldDB" id="A0A238VDP2"/>
<evidence type="ECO:0000259" key="1">
    <source>
        <dbReference type="PROSITE" id="PS50206"/>
    </source>
</evidence>
<reference evidence="3" key="1">
    <citation type="submission" date="2017-06" db="EMBL/GenBank/DDBJ databases">
        <authorList>
            <person name="Varghese N."/>
            <person name="Submissions S."/>
        </authorList>
    </citation>
    <scope>NUCLEOTIDE SEQUENCE [LARGE SCALE GENOMIC DNA]</scope>
    <source>
        <strain evidence="3">DSM 28041</strain>
    </source>
</reference>
<keyword evidence="3" id="KW-1185">Reference proteome</keyword>
<dbReference type="SUPFAM" id="SSF52821">
    <property type="entry name" value="Rhodanese/Cell cycle control phosphatase"/>
    <property type="match status" value="1"/>
</dbReference>
<accession>A0A238VDP2</accession>
<keyword evidence="2" id="KW-0808">Transferase</keyword>
<sequence>MLLLVALSTGACGQKPTGKELTMTAYDRMLSVLYKQTVPTVRPASLATTLRQAPTSVLLLDTRTPAEYQVSHLQGAQLVDFDSFKATDFQDVPRTRPVVVYCSVGARSEQVGAQLRALGFQNVQNLYGGIFQWVNDGLPVYNSQGVTTKVHPYSVLWRPWLKSGTAAYE</sequence>
<proteinExistence type="predicted"/>
<dbReference type="CDD" id="cd00158">
    <property type="entry name" value="RHOD"/>
    <property type="match status" value="1"/>
</dbReference>
<dbReference type="PANTHER" id="PTHR43031">
    <property type="entry name" value="FAD-DEPENDENT OXIDOREDUCTASE"/>
    <property type="match status" value="1"/>
</dbReference>
<dbReference type="EMBL" id="FZNS01000001">
    <property type="protein sequence ID" value="SNR32321.1"/>
    <property type="molecule type" value="Genomic_DNA"/>
</dbReference>
<dbReference type="GO" id="GO:0016740">
    <property type="term" value="F:transferase activity"/>
    <property type="evidence" value="ECO:0007669"/>
    <property type="project" value="UniProtKB-KW"/>
</dbReference>
<dbReference type="PROSITE" id="PS50206">
    <property type="entry name" value="RHODANESE_3"/>
    <property type="match status" value="1"/>
</dbReference>
<dbReference type="InterPro" id="IPR036873">
    <property type="entry name" value="Rhodanese-like_dom_sf"/>
</dbReference>
<evidence type="ECO:0000313" key="2">
    <source>
        <dbReference type="EMBL" id="SNR32321.1"/>
    </source>
</evidence>
<dbReference type="Proteomes" id="UP000198310">
    <property type="component" value="Unassembled WGS sequence"/>
</dbReference>
<dbReference type="NCBIfam" id="NF045521">
    <property type="entry name" value="rhoda_near_glyco"/>
    <property type="match status" value="1"/>
</dbReference>
<evidence type="ECO:0000313" key="3">
    <source>
        <dbReference type="Proteomes" id="UP000198310"/>
    </source>
</evidence>
<protein>
    <submittedName>
        <fullName evidence="2">Rhodanese-related sulfurtransferase</fullName>
    </submittedName>
</protein>
<organism evidence="2 3">
    <name type="scientific">Hymenobacter mucosus</name>
    <dbReference type="NCBI Taxonomy" id="1411120"/>
    <lineage>
        <taxon>Bacteria</taxon>
        <taxon>Pseudomonadati</taxon>
        <taxon>Bacteroidota</taxon>
        <taxon>Cytophagia</taxon>
        <taxon>Cytophagales</taxon>
        <taxon>Hymenobacteraceae</taxon>
        <taxon>Hymenobacter</taxon>
    </lineage>
</organism>